<dbReference type="PANTHER" id="PTHR48423:SF1">
    <property type="entry name" value="INTERLEUKIN-27 RECEPTOR SUBUNIT ALPHA"/>
    <property type="match status" value="1"/>
</dbReference>
<keyword evidence="3 13" id="KW-0812">Transmembrane</keyword>
<feature type="region of interest" description="Disordered" evidence="12">
    <location>
        <begin position="734"/>
        <end position="763"/>
    </location>
</feature>
<dbReference type="GO" id="GO:0005886">
    <property type="term" value="C:plasma membrane"/>
    <property type="evidence" value="ECO:0007669"/>
    <property type="project" value="UniProtKB-ARBA"/>
</dbReference>
<evidence type="ECO:0000256" key="7">
    <source>
        <dbReference type="ARBA" id="ARBA00023136"/>
    </source>
</evidence>
<keyword evidence="11" id="KW-0393">Immunoglobulin domain</keyword>
<dbReference type="Pfam" id="PF00041">
    <property type="entry name" value="fn3"/>
    <property type="match status" value="1"/>
</dbReference>
<dbReference type="InterPro" id="IPR010457">
    <property type="entry name" value="IgC2-like_lig-bd"/>
</dbReference>
<keyword evidence="9 18" id="KW-0675">Receptor</keyword>
<evidence type="ECO:0000256" key="5">
    <source>
        <dbReference type="ARBA" id="ARBA00022737"/>
    </source>
</evidence>
<dbReference type="Gene3D" id="2.60.40.10">
    <property type="entry name" value="Immunoglobulins"/>
    <property type="match status" value="6"/>
</dbReference>
<dbReference type="CDD" id="cd00063">
    <property type="entry name" value="FN3"/>
    <property type="match status" value="3"/>
</dbReference>
<dbReference type="RefSeq" id="XP_005751369.1">
    <property type="nucleotide sequence ID" value="XM_005751312.2"/>
</dbReference>
<evidence type="ECO:0000256" key="10">
    <source>
        <dbReference type="ARBA" id="ARBA00023180"/>
    </source>
</evidence>
<dbReference type="InterPro" id="IPR003529">
    <property type="entry name" value="Hematopoietin_rcpt_Gp130_CS"/>
</dbReference>
<sequence length="894" mass="100553">MVSAAVLHLWVLAWLASVLAAEDDYHLVIAPQSPVVQIGSNLTAICMINNTTEVTADDLYWKLSEIIPKEHYIKINSSALNVTVTIRSEKSEWLFCSCKTESHYVVLNRGKFTHGIWLRKGYRPEKPKNLSCIAVQESETISSNIKCQWEAVGHQTEAVPTNYTLFIRQTGDKIYTASILGPVNKTTVDLNLFPHHMELEIWVVAQNELGKEESEHLIKLANCFVKTKPPSVAVISEAVFPTSLVMSWNSSIDKRYLETIYEIRFCPLGSQKWFYVPLADTSRYIQSFRLQNLQPDTVYVTQVRCKYNNNNKHCGYWSDWSSNVTERTPEDLPKSKPDVWIITSEEGLNKRQIEFICKDPEFSNGRIRRFNITIEKQKDSIRNGTWEIIPVNRSLTDGSSSKKQITPLKTITLDDEESVTVYVTAINSVGASPQAKLIISRKTREPPAVEKTEVQSHNGQLFLSWKPPNRTVSEYVVEWVSDGERNWQRENGKKNYTAIKGDLKQFVQYRISVYPIYGKLVGKPVLERAYFEQGVPSQGPIVNLSGDPGCYTAKLEWDEIPLIKRRGFITNYTIYYRSGTETRGITVPANTTSYTLTSLSRNTKYDIWIKASTIRGSVNGSNHSFTTLKYAPGEIEGIVVGVSLGFLFVVLMTMLLCFCKKDVIKDNFWPQIPNPGDSTIGNWSPDYPLKAEAPRENCLSGISVLNVDVCDAKCVFEEDKASLPLKKDKYLSEEHSSGIGGSSCMSSPRQSVSDSDEGGDMADTTASTIQYSSVVASSGYKGQNPSSLPQQSIFSRSESTQPLLDCEENHDTMVQEGSRQCFLRQPCFTHNAGNENATDSNDFNPLEMKQQEVLDFCPLEEDTEHTAPADCQSDDWIPAPVSSYMPQLGGYRPQ</sequence>
<reference evidence="18 19" key="2">
    <citation type="submission" date="2025-04" db="UniProtKB">
        <authorList>
            <consortium name="RefSeq"/>
        </authorList>
    </citation>
    <scope>IDENTIFICATION</scope>
</reference>
<feature type="domain" description="Fibronectin type-III" evidence="15">
    <location>
        <begin position="229"/>
        <end position="331"/>
    </location>
</feature>
<feature type="region of interest" description="Disordered" evidence="12">
    <location>
        <begin position="778"/>
        <end position="800"/>
    </location>
</feature>
<evidence type="ECO:0000256" key="8">
    <source>
        <dbReference type="ARBA" id="ARBA00023157"/>
    </source>
</evidence>
<evidence type="ECO:0000313" key="17">
    <source>
        <dbReference type="Proteomes" id="UP000695023"/>
    </source>
</evidence>
<gene>
    <name evidence="18 19 20" type="primary">il6st</name>
</gene>
<evidence type="ECO:0000256" key="4">
    <source>
        <dbReference type="ARBA" id="ARBA00022729"/>
    </source>
</evidence>
<dbReference type="OrthoDB" id="9934532at2759"/>
<evidence type="ECO:0000256" key="11">
    <source>
        <dbReference type="ARBA" id="ARBA00023319"/>
    </source>
</evidence>
<dbReference type="InterPro" id="IPR036179">
    <property type="entry name" value="Ig-like_dom_sf"/>
</dbReference>
<name>A0A3B4FFH2_9CICH</name>
<dbReference type="GO" id="GO:0004896">
    <property type="term" value="F:cytokine receptor activity"/>
    <property type="evidence" value="ECO:0007669"/>
    <property type="project" value="InterPro"/>
</dbReference>
<dbReference type="CTD" id="3572"/>
<feature type="signal peptide" evidence="14">
    <location>
        <begin position="1"/>
        <end position="20"/>
    </location>
</feature>
<dbReference type="STRING" id="303518.ENSPNYP00000009340"/>
<evidence type="ECO:0000259" key="15">
    <source>
        <dbReference type="PROSITE" id="PS50853"/>
    </source>
</evidence>
<feature type="transmembrane region" description="Helical" evidence="13">
    <location>
        <begin position="638"/>
        <end position="659"/>
    </location>
</feature>
<comment type="similarity">
    <text evidence="2">Belongs to the type I cytokine receptor family. Type 2 subfamily.</text>
</comment>
<feature type="domain" description="Fibronectin type-III" evidence="15">
    <location>
        <begin position="446"/>
        <end position="535"/>
    </location>
</feature>
<evidence type="ECO:0000256" key="1">
    <source>
        <dbReference type="ARBA" id="ARBA00004479"/>
    </source>
</evidence>
<dbReference type="RefSeq" id="XP_005751370.1">
    <property type="nucleotide sequence ID" value="XM_005751313.2"/>
</dbReference>
<dbReference type="PANTHER" id="PTHR48423">
    <property type="entry name" value="INTERLEUKIN-27 RECEPTOR SUBUNIT ALPHA"/>
    <property type="match status" value="1"/>
</dbReference>
<dbReference type="AlphaFoldDB" id="A0A3B4FFH2"/>
<evidence type="ECO:0000256" key="6">
    <source>
        <dbReference type="ARBA" id="ARBA00022989"/>
    </source>
</evidence>
<dbReference type="Ensembl" id="ENSPNYT00000009557.1">
    <property type="protein sequence ID" value="ENSPNYP00000009340.1"/>
    <property type="gene ID" value="ENSPNYG00000007096.1"/>
</dbReference>
<evidence type="ECO:0000313" key="16">
    <source>
        <dbReference type="Ensembl" id="ENSPNYP00000009340.1"/>
    </source>
</evidence>
<protein>
    <submittedName>
        <fullName evidence="16">Interleukin 6 signal transducer</fullName>
    </submittedName>
    <submittedName>
        <fullName evidence="18 19">Interleukin-6 receptor subunit beta isoform X1</fullName>
    </submittedName>
</protein>
<dbReference type="InterPro" id="IPR003961">
    <property type="entry name" value="FN3_dom"/>
</dbReference>
<feature type="domain" description="Fibronectin type-III" evidence="15">
    <location>
        <begin position="536"/>
        <end position="634"/>
    </location>
</feature>
<dbReference type="GeneTree" id="ENSGT00940000155603"/>
<keyword evidence="7 13" id="KW-0472">Membrane</keyword>
<feature type="chain" id="PRO_5044590059" evidence="14">
    <location>
        <begin position="21"/>
        <end position="894"/>
    </location>
</feature>
<evidence type="ECO:0000313" key="19">
    <source>
        <dbReference type="RefSeq" id="XP_005751369.1"/>
    </source>
</evidence>
<evidence type="ECO:0000256" key="14">
    <source>
        <dbReference type="SAM" id="SignalP"/>
    </source>
</evidence>
<evidence type="ECO:0000256" key="13">
    <source>
        <dbReference type="SAM" id="Phobius"/>
    </source>
</evidence>
<evidence type="ECO:0000256" key="2">
    <source>
        <dbReference type="ARBA" id="ARBA00008921"/>
    </source>
</evidence>
<dbReference type="SUPFAM" id="SSF48726">
    <property type="entry name" value="Immunoglobulin"/>
    <property type="match status" value="1"/>
</dbReference>
<keyword evidence="5" id="KW-0677">Repeat</keyword>
<evidence type="ECO:0000256" key="9">
    <source>
        <dbReference type="ARBA" id="ARBA00023170"/>
    </source>
</evidence>
<dbReference type="InterPro" id="IPR036116">
    <property type="entry name" value="FN3_sf"/>
</dbReference>
<keyword evidence="8" id="KW-1015">Disulfide bond</keyword>
<dbReference type="InterPro" id="IPR013783">
    <property type="entry name" value="Ig-like_fold"/>
</dbReference>
<dbReference type="GeneID" id="102205594"/>
<dbReference type="PROSITE" id="PS50853">
    <property type="entry name" value="FN3"/>
    <property type="match status" value="3"/>
</dbReference>
<feature type="region of interest" description="Disordered" evidence="12">
    <location>
        <begin position="862"/>
        <end position="894"/>
    </location>
</feature>
<organism evidence="16">
    <name type="scientific">Pundamilia nyererei</name>
    <dbReference type="NCBI Taxonomy" id="303518"/>
    <lineage>
        <taxon>Eukaryota</taxon>
        <taxon>Metazoa</taxon>
        <taxon>Chordata</taxon>
        <taxon>Craniata</taxon>
        <taxon>Vertebrata</taxon>
        <taxon>Euteleostomi</taxon>
        <taxon>Actinopterygii</taxon>
        <taxon>Neopterygii</taxon>
        <taxon>Teleostei</taxon>
        <taxon>Neoteleostei</taxon>
        <taxon>Acanthomorphata</taxon>
        <taxon>Ovalentaria</taxon>
        <taxon>Cichlomorphae</taxon>
        <taxon>Cichliformes</taxon>
        <taxon>Cichlidae</taxon>
        <taxon>African cichlids</taxon>
        <taxon>Pseudocrenilabrinae</taxon>
        <taxon>Haplochromini</taxon>
        <taxon>Pundamilia</taxon>
    </lineage>
</organism>
<keyword evidence="6 13" id="KW-1133">Transmembrane helix</keyword>
<dbReference type="SMART" id="SM00060">
    <property type="entry name" value="FN3"/>
    <property type="match status" value="3"/>
</dbReference>
<keyword evidence="10" id="KW-0325">Glycoprotein</keyword>
<dbReference type="SUPFAM" id="SSF49265">
    <property type="entry name" value="Fibronectin type III"/>
    <property type="match status" value="3"/>
</dbReference>
<comment type="subcellular location">
    <subcellularLocation>
        <location evidence="1">Membrane</location>
        <topology evidence="1">Single-pass type I membrane protein</topology>
    </subcellularLocation>
</comment>
<evidence type="ECO:0000256" key="3">
    <source>
        <dbReference type="ARBA" id="ARBA00022692"/>
    </source>
</evidence>
<evidence type="ECO:0000313" key="18">
    <source>
        <dbReference type="RefSeq" id="XP_005751368.1"/>
    </source>
</evidence>
<dbReference type="Proteomes" id="UP000695023">
    <property type="component" value="Unplaced"/>
</dbReference>
<reference evidence="16" key="1">
    <citation type="submission" date="2023-09" db="UniProtKB">
        <authorList>
            <consortium name="Ensembl"/>
        </authorList>
    </citation>
    <scope>IDENTIFICATION</scope>
</reference>
<dbReference type="Pfam" id="PF06328">
    <property type="entry name" value="Lep_receptor_Ig"/>
    <property type="match status" value="1"/>
</dbReference>
<keyword evidence="17" id="KW-1185">Reference proteome</keyword>
<dbReference type="FunFam" id="2.60.40.10:FF:000524">
    <property type="entry name" value="Interleukin-6 receptor subunit beta"/>
    <property type="match status" value="1"/>
</dbReference>
<dbReference type="InterPro" id="IPR052672">
    <property type="entry name" value="Type1_Cytokine_Rcpt_Type2"/>
</dbReference>
<dbReference type="PROSITE" id="PS01353">
    <property type="entry name" value="HEMATOPO_REC_L_F2"/>
    <property type="match status" value="1"/>
</dbReference>
<evidence type="ECO:0000313" key="20">
    <source>
        <dbReference type="RefSeq" id="XP_005751370.1"/>
    </source>
</evidence>
<dbReference type="RefSeq" id="XP_005751368.1">
    <property type="nucleotide sequence ID" value="XM_005751311.2"/>
</dbReference>
<proteinExistence type="inferred from homology"/>
<accession>A0A3B4FFH2</accession>
<keyword evidence="4 14" id="KW-0732">Signal</keyword>
<evidence type="ECO:0000256" key="12">
    <source>
        <dbReference type="SAM" id="MobiDB-lite"/>
    </source>
</evidence>